<evidence type="ECO:0000313" key="2">
    <source>
        <dbReference type="Proteomes" id="UP000002028"/>
    </source>
</evidence>
<dbReference type="EMBL" id="CP001769">
    <property type="protein sequence ID" value="ADB39829.1"/>
    <property type="molecule type" value="Genomic_DNA"/>
</dbReference>
<accession>D2QHN0</accession>
<protein>
    <submittedName>
        <fullName evidence="1">Uncharacterized protein</fullName>
    </submittedName>
</protein>
<organism evidence="1 2">
    <name type="scientific">Spirosoma linguale (strain ATCC 33905 / DSM 74 / LMG 10896 / Claus 1)</name>
    <dbReference type="NCBI Taxonomy" id="504472"/>
    <lineage>
        <taxon>Bacteria</taxon>
        <taxon>Pseudomonadati</taxon>
        <taxon>Bacteroidota</taxon>
        <taxon>Cytophagia</taxon>
        <taxon>Cytophagales</taxon>
        <taxon>Cytophagaceae</taxon>
        <taxon>Spirosoma</taxon>
    </lineage>
</organism>
<dbReference type="HOGENOM" id="CLU_2453109_0_0_10"/>
<dbReference type="RefSeq" id="WP_012928340.1">
    <property type="nucleotide sequence ID" value="NC_013730.1"/>
</dbReference>
<proteinExistence type="predicted"/>
<reference evidence="1 2" key="1">
    <citation type="journal article" date="2010" name="Stand. Genomic Sci.">
        <title>Complete genome sequence of Spirosoma linguale type strain (1).</title>
        <authorList>
            <person name="Lail K."/>
            <person name="Sikorski J."/>
            <person name="Saunders E."/>
            <person name="Lapidus A."/>
            <person name="Glavina Del Rio T."/>
            <person name="Copeland A."/>
            <person name="Tice H."/>
            <person name="Cheng J.-F."/>
            <person name="Lucas S."/>
            <person name="Nolan M."/>
            <person name="Bruce D."/>
            <person name="Goodwin L."/>
            <person name="Pitluck S."/>
            <person name="Ivanova N."/>
            <person name="Mavromatis K."/>
            <person name="Ovchinnikova G."/>
            <person name="Pati A."/>
            <person name="Chen A."/>
            <person name="Palaniappan K."/>
            <person name="Land M."/>
            <person name="Hauser L."/>
            <person name="Chang Y.-J."/>
            <person name="Jeffries C.D."/>
            <person name="Chain P."/>
            <person name="Brettin T."/>
            <person name="Detter J.C."/>
            <person name="Schuetze A."/>
            <person name="Rohde M."/>
            <person name="Tindall B.J."/>
            <person name="Goeker M."/>
            <person name="Bristow J."/>
            <person name="Eisen J.A."/>
            <person name="Markowitz V."/>
            <person name="Hugenholtz P."/>
            <person name="Kyrpides N.C."/>
            <person name="Klenk H.-P."/>
            <person name="Chen F."/>
        </authorList>
    </citation>
    <scope>NUCLEOTIDE SEQUENCE [LARGE SCALE GENOMIC DNA]</scope>
    <source>
        <strain evidence="2">ATCC 33905 / DSM 74 / LMG 10896 / Claus 1</strain>
    </source>
</reference>
<dbReference type="Proteomes" id="UP000002028">
    <property type="component" value="Chromosome"/>
</dbReference>
<keyword evidence="2" id="KW-1185">Reference proteome</keyword>
<sequence length="89" mass="10129">MVWNMLSQPVFSNSGRYSIAYLLKSQWIDIDGLTPHQKNNDQKIELLLGSGGKYRADELKMRADLINQLQAAIKLIDQDIHELLSQLSS</sequence>
<evidence type="ECO:0000313" key="1">
    <source>
        <dbReference type="EMBL" id="ADB39829.1"/>
    </source>
</evidence>
<name>D2QHN0_SPILD</name>
<dbReference type="AlphaFoldDB" id="D2QHN0"/>
<dbReference type="KEGG" id="sli:Slin_3839"/>
<gene>
    <name evidence="1" type="ordered locus">Slin_3839</name>
</gene>